<dbReference type="GO" id="GO:0030170">
    <property type="term" value="F:pyridoxal phosphate binding"/>
    <property type="evidence" value="ECO:0007669"/>
    <property type="project" value="InterPro"/>
</dbReference>
<dbReference type="InterPro" id="IPR011780">
    <property type="entry name" value="D_Ser_am_lyase"/>
</dbReference>
<comment type="catalytic activity">
    <reaction evidence="4">
        <text>D-serine = pyruvate + NH4(+)</text>
        <dbReference type="Rhea" id="RHEA:13977"/>
        <dbReference type="ChEBI" id="CHEBI:15361"/>
        <dbReference type="ChEBI" id="CHEBI:28938"/>
        <dbReference type="ChEBI" id="CHEBI:35247"/>
        <dbReference type="EC" id="4.3.1.18"/>
    </reaction>
</comment>
<dbReference type="Gene3D" id="3.40.50.1100">
    <property type="match status" value="2"/>
</dbReference>
<dbReference type="Proteomes" id="UP000602647">
    <property type="component" value="Unassembled WGS sequence"/>
</dbReference>
<accession>A0A923NNS1</accession>
<dbReference type="InterPro" id="IPR001926">
    <property type="entry name" value="TrpB-like_PALP"/>
</dbReference>
<keyword evidence="7" id="KW-1185">Reference proteome</keyword>
<evidence type="ECO:0000256" key="3">
    <source>
        <dbReference type="ARBA" id="ARBA00023239"/>
    </source>
</evidence>
<dbReference type="GO" id="GO:0008721">
    <property type="term" value="F:D-serine ammonia-lyase activity"/>
    <property type="evidence" value="ECO:0007669"/>
    <property type="project" value="UniProtKB-EC"/>
</dbReference>
<feature type="domain" description="Tryptophan synthase beta chain-like PALP" evidence="5">
    <location>
        <begin position="68"/>
        <end position="383"/>
    </location>
</feature>
<dbReference type="EC" id="4.3.1.18" evidence="4"/>
<dbReference type="Pfam" id="PF00291">
    <property type="entry name" value="PALP"/>
    <property type="match status" value="1"/>
</dbReference>
<keyword evidence="2 4" id="KW-0663">Pyridoxal phosphate</keyword>
<dbReference type="AlphaFoldDB" id="A0A923NNS1"/>
<dbReference type="HAMAP" id="MF_01030">
    <property type="entry name" value="D_Ser_dehydrat"/>
    <property type="match status" value="1"/>
</dbReference>
<sequence>MDLEKQIAQWPLIGEMSEQREVFWGNPRYGQEAECPFHREDIEDAAERLDRFAPYIQKAFPETEKMGGIIESPLREIPQMQKALGIEGRLFLKCDSHLPISGSVKARGGIYEILKLAETIAMEHGMLKTSDDYGQLTREPFQKLFSGYRVAVGSTGNLGLAIGIISAKLGFQVTVHMSRDARQWKKDLLREKGATVKEYSQDYQQAVAAGRAEAENDPLCHFVDDENSADLFLGYAASGKRLKKQLDAQEIKVDETHPLFVYLPCGVGGAPGGVTFGLKTYLGPHVHCIFAEPVHAPCMTLGLMTGLKDRIRVQDIGLDGKTEADGLAVGRCSSLAAGVMETMVQGCYTVQDEKLFSYLELLARQEQIRIEPSACAGFEGPLHMMYNDECEASHIVWATGGSMVPGEEMNAYVEKGRILRETREKEREI</sequence>
<dbReference type="GO" id="GO:0009097">
    <property type="term" value="P:isoleucine biosynthetic process"/>
    <property type="evidence" value="ECO:0007669"/>
    <property type="project" value="TreeGrafter"/>
</dbReference>
<evidence type="ECO:0000256" key="1">
    <source>
        <dbReference type="ARBA" id="ARBA00001933"/>
    </source>
</evidence>
<proteinExistence type="inferred from homology"/>
<evidence type="ECO:0000313" key="6">
    <source>
        <dbReference type="EMBL" id="MBC6680359.1"/>
    </source>
</evidence>
<comment type="similarity">
    <text evidence="4">Belongs to the serine/threonine dehydratase family. DsdA subfamily.</text>
</comment>
<dbReference type="PANTHER" id="PTHR48078">
    <property type="entry name" value="THREONINE DEHYDRATASE, MITOCHONDRIAL-RELATED"/>
    <property type="match status" value="1"/>
</dbReference>
<evidence type="ECO:0000259" key="5">
    <source>
        <dbReference type="Pfam" id="PF00291"/>
    </source>
</evidence>
<organism evidence="6 7">
    <name type="scientific">Zhenpiania hominis</name>
    <dbReference type="NCBI Taxonomy" id="2763644"/>
    <lineage>
        <taxon>Bacteria</taxon>
        <taxon>Bacillati</taxon>
        <taxon>Bacillota</taxon>
        <taxon>Clostridia</taxon>
        <taxon>Peptostreptococcales</taxon>
        <taxon>Anaerovoracaceae</taxon>
        <taxon>Zhenpiania</taxon>
    </lineage>
</organism>
<dbReference type="SUPFAM" id="SSF53686">
    <property type="entry name" value="Tryptophan synthase beta subunit-like PLP-dependent enzymes"/>
    <property type="match status" value="1"/>
</dbReference>
<dbReference type="InterPro" id="IPR036052">
    <property type="entry name" value="TrpB-like_PALP_sf"/>
</dbReference>
<gene>
    <name evidence="4" type="primary">dsdA</name>
    <name evidence="6" type="ORF">H9L42_11060</name>
</gene>
<dbReference type="InterPro" id="IPR050147">
    <property type="entry name" value="Ser/Thr_Dehydratase"/>
</dbReference>
<dbReference type="EMBL" id="JACRYT010000012">
    <property type="protein sequence ID" value="MBC6680359.1"/>
    <property type="molecule type" value="Genomic_DNA"/>
</dbReference>
<dbReference type="PANTHER" id="PTHR48078:SF9">
    <property type="entry name" value="D-SERINE DEHYDRATASE"/>
    <property type="match status" value="1"/>
</dbReference>
<dbReference type="GO" id="GO:0036088">
    <property type="term" value="P:D-serine catabolic process"/>
    <property type="evidence" value="ECO:0007669"/>
    <property type="project" value="TreeGrafter"/>
</dbReference>
<protein>
    <recommendedName>
        <fullName evidence="4">Probable D-serine dehydratase</fullName>
        <ecNumber evidence="4">4.3.1.18</ecNumber>
    </recommendedName>
    <alternativeName>
        <fullName evidence="4">D-serine deaminase</fullName>
        <shortName evidence="4">DSD</shortName>
    </alternativeName>
</protein>
<evidence type="ECO:0000256" key="2">
    <source>
        <dbReference type="ARBA" id="ARBA00022898"/>
    </source>
</evidence>
<dbReference type="NCBIfam" id="NF002823">
    <property type="entry name" value="PRK02991.1"/>
    <property type="match status" value="1"/>
</dbReference>
<evidence type="ECO:0000313" key="7">
    <source>
        <dbReference type="Proteomes" id="UP000602647"/>
    </source>
</evidence>
<dbReference type="GO" id="GO:0016836">
    <property type="term" value="F:hydro-lyase activity"/>
    <property type="evidence" value="ECO:0007669"/>
    <property type="project" value="UniProtKB-UniRule"/>
</dbReference>
<name>A0A923NNS1_9FIRM</name>
<evidence type="ECO:0000256" key="4">
    <source>
        <dbReference type="HAMAP-Rule" id="MF_01030"/>
    </source>
</evidence>
<reference evidence="6" key="1">
    <citation type="submission" date="2020-08" db="EMBL/GenBank/DDBJ databases">
        <title>Genome public.</title>
        <authorList>
            <person name="Liu C."/>
            <person name="Sun Q."/>
        </authorList>
    </citation>
    <scope>NUCLEOTIDE SEQUENCE</scope>
    <source>
        <strain evidence="6">BX12</strain>
    </source>
</reference>
<keyword evidence="3 4" id="KW-0456">Lyase</keyword>
<feature type="modified residue" description="N6-(pyridoxal phosphate)lysine" evidence="4">
    <location>
        <position position="105"/>
    </location>
</feature>
<comment type="cofactor">
    <cofactor evidence="1 4">
        <name>pyridoxal 5'-phosphate</name>
        <dbReference type="ChEBI" id="CHEBI:597326"/>
    </cofactor>
</comment>
<dbReference type="RefSeq" id="WP_187303456.1">
    <property type="nucleotide sequence ID" value="NZ_CBCTQH010000040.1"/>
</dbReference>
<comment type="caution">
    <text evidence="6">The sequence shown here is derived from an EMBL/GenBank/DDBJ whole genome shotgun (WGS) entry which is preliminary data.</text>
</comment>
<dbReference type="NCBIfam" id="TIGR02035">
    <property type="entry name" value="D_Ser_am_lyase"/>
    <property type="match status" value="1"/>
</dbReference>